<dbReference type="SMART" id="SM00530">
    <property type="entry name" value="HTH_XRE"/>
    <property type="match status" value="1"/>
</dbReference>
<dbReference type="GO" id="GO:0003700">
    <property type="term" value="F:DNA-binding transcription factor activity"/>
    <property type="evidence" value="ECO:0007669"/>
    <property type="project" value="TreeGrafter"/>
</dbReference>
<dbReference type="EMBL" id="JMSZ01000007">
    <property type="protein sequence ID" value="KDE41196.1"/>
    <property type="molecule type" value="Genomic_DNA"/>
</dbReference>
<dbReference type="GO" id="GO:0003677">
    <property type="term" value="F:DNA binding"/>
    <property type="evidence" value="ECO:0007669"/>
    <property type="project" value="UniProtKB-KW"/>
</dbReference>
<dbReference type="InterPro" id="IPR010982">
    <property type="entry name" value="Lambda_DNA-bd_dom_sf"/>
</dbReference>
<dbReference type="InterPro" id="IPR050807">
    <property type="entry name" value="TransReg_Diox_bact_type"/>
</dbReference>
<dbReference type="SUPFAM" id="SSF51182">
    <property type="entry name" value="RmlC-like cupins"/>
    <property type="match status" value="1"/>
</dbReference>
<dbReference type="OrthoDB" id="9814751at2"/>
<dbReference type="GO" id="GO:0005829">
    <property type="term" value="C:cytosol"/>
    <property type="evidence" value="ECO:0007669"/>
    <property type="project" value="TreeGrafter"/>
</dbReference>
<evidence type="ECO:0000313" key="3">
    <source>
        <dbReference type="EMBL" id="KDE41196.1"/>
    </source>
</evidence>
<dbReference type="RefSeq" id="WP_036542950.1">
    <property type="nucleotide sequence ID" value="NZ_JMSZ01000007.1"/>
</dbReference>
<sequence>MSEQHTTQDNFELGARLRFVRQNAGLSQRELAKRAGVTNAAISLIENNQSSPSVSSLKKILEVIPMSLTEFFALETPEESRVFFKANELVPIASGPVDFRQVGDVRKHQLQVLHERYAPGADTGRSMLQHDSEEGGVVISGSIELTVGDRKQILKAGDAYLFDSRQPHRFRNIGDVECVIISACTPPYL</sequence>
<organism evidence="3 4">
    <name type="scientific">Nitrincola lacisaponensis</name>
    <dbReference type="NCBI Taxonomy" id="267850"/>
    <lineage>
        <taxon>Bacteria</taxon>
        <taxon>Pseudomonadati</taxon>
        <taxon>Pseudomonadota</taxon>
        <taxon>Gammaproteobacteria</taxon>
        <taxon>Oceanospirillales</taxon>
        <taxon>Oceanospirillaceae</taxon>
        <taxon>Nitrincola</taxon>
    </lineage>
</organism>
<dbReference type="Proteomes" id="UP000027318">
    <property type="component" value="Unassembled WGS sequence"/>
</dbReference>
<protein>
    <submittedName>
        <fullName evidence="3">Transcriptional regulator, MerR family</fullName>
    </submittedName>
</protein>
<name>A0A063Y8Y4_9GAMM</name>
<dbReference type="InterPro" id="IPR014710">
    <property type="entry name" value="RmlC-like_jellyroll"/>
</dbReference>
<dbReference type="Pfam" id="PF01381">
    <property type="entry name" value="HTH_3"/>
    <property type="match status" value="1"/>
</dbReference>
<accession>A0A063Y8Y4</accession>
<dbReference type="STRING" id="267850.ADINL_0269"/>
<comment type="caution">
    <text evidence="3">The sequence shown here is derived from an EMBL/GenBank/DDBJ whole genome shotgun (WGS) entry which is preliminary data.</text>
</comment>
<evidence type="ECO:0000313" key="4">
    <source>
        <dbReference type="Proteomes" id="UP000027318"/>
    </source>
</evidence>
<dbReference type="CDD" id="cd02209">
    <property type="entry name" value="cupin_XRE_C"/>
    <property type="match status" value="1"/>
</dbReference>
<dbReference type="PATRIC" id="fig|267850.7.peg.265"/>
<keyword evidence="1" id="KW-0238">DNA-binding</keyword>
<evidence type="ECO:0000259" key="2">
    <source>
        <dbReference type="PROSITE" id="PS50943"/>
    </source>
</evidence>
<dbReference type="SUPFAM" id="SSF47413">
    <property type="entry name" value="lambda repressor-like DNA-binding domains"/>
    <property type="match status" value="1"/>
</dbReference>
<feature type="domain" description="HTH cro/C1-type" evidence="2">
    <location>
        <begin position="17"/>
        <end position="71"/>
    </location>
</feature>
<dbReference type="Gene3D" id="2.60.120.10">
    <property type="entry name" value="Jelly Rolls"/>
    <property type="match status" value="1"/>
</dbReference>
<dbReference type="PANTHER" id="PTHR46797">
    <property type="entry name" value="HTH-TYPE TRANSCRIPTIONAL REGULATOR"/>
    <property type="match status" value="1"/>
</dbReference>
<gene>
    <name evidence="3" type="ORF">ADINL_0269</name>
</gene>
<dbReference type="InterPro" id="IPR013096">
    <property type="entry name" value="Cupin_2"/>
</dbReference>
<dbReference type="Gene3D" id="1.10.260.40">
    <property type="entry name" value="lambda repressor-like DNA-binding domains"/>
    <property type="match status" value="1"/>
</dbReference>
<dbReference type="AlphaFoldDB" id="A0A063Y8Y4"/>
<dbReference type="Pfam" id="PF07883">
    <property type="entry name" value="Cupin_2"/>
    <property type="match status" value="1"/>
</dbReference>
<dbReference type="InterPro" id="IPR011051">
    <property type="entry name" value="RmlC_Cupin_sf"/>
</dbReference>
<evidence type="ECO:0000256" key="1">
    <source>
        <dbReference type="ARBA" id="ARBA00023125"/>
    </source>
</evidence>
<keyword evidence="4" id="KW-1185">Reference proteome</keyword>
<dbReference type="InterPro" id="IPR001387">
    <property type="entry name" value="Cro/C1-type_HTH"/>
</dbReference>
<dbReference type="CDD" id="cd00093">
    <property type="entry name" value="HTH_XRE"/>
    <property type="match status" value="1"/>
</dbReference>
<dbReference type="PANTHER" id="PTHR46797:SF11">
    <property type="entry name" value="HTH-TYPE TRANSCRIPTIONAL REGULATOR PUUR"/>
    <property type="match status" value="1"/>
</dbReference>
<proteinExistence type="predicted"/>
<dbReference type="PROSITE" id="PS50943">
    <property type="entry name" value="HTH_CROC1"/>
    <property type="match status" value="1"/>
</dbReference>
<reference evidence="3 4" key="1">
    <citation type="journal article" date="2005" name="Int. J. Syst. Evol. Microbiol.">
        <title>Nitrincola lacisaponensis gen. nov., sp. nov., a novel alkaliphilic bacterium isolated from an alkaline, saline lake.</title>
        <authorList>
            <person name="Dimitriu P.A."/>
            <person name="Shukla S.K."/>
            <person name="Conradt J."/>
            <person name="Marquez M.C."/>
            <person name="Ventosa A."/>
            <person name="Maglia A."/>
            <person name="Peyton B.M."/>
            <person name="Pinkart H.C."/>
            <person name="Mormile M.R."/>
        </authorList>
    </citation>
    <scope>NUCLEOTIDE SEQUENCE [LARGE SCALE GENOMIC DNA]</scope>
    <source>
        <strain evidence="3 4">4CA</strain>
    </source>
</reference>